<dbReference type="Pfam" id="PF00486">
    <property type="entry name" value="Trans_reg_C"/>
    <property type="match status" value="1"/>
</dbReference>
<comment type="caution">
    <text evidence="8">The sequence shown here is derived from an EMBL/GenBank/DDBJ whole genome shotgun (WGS) entry which is preliminary data.</text>
</comment>
<protein>
    <submittedName>
        <fullName evidence="8">Two component response regulator</fullName>
    </submittedName>
</protein>
<keyword evidence="5" id="KW-0804">Transcription</keyword>
<dbReference type="PATRIC" id="fig|1306953.7.peg.2840"/>
<feature type="domain" description="OmpR/PhoB-type" evidence="7">
    <location>
        <begin position="112"/>
        <end position="210"/>
    </location>
</feature>
<evidence type="ECO:0000313" key="8">
    <source>
        <dbReference type="EMBL" id="KNH02820.1"/>
    </source>
</evidence>
<organism evidence="8 9">
    <name type="scientific">Qipengyuania citrea LAMA 915</name>
    <dbReference type="NCBI Taxonomy" id="1306953"/>
    <lineage>
        <taxon>Bacteria</taxon>
        <taxon>Pseudomonadati</taxon>
        <taxon>Pseudomonadota</taxon>
        <taxon>Alphaproteobacteria</taxon>
        <taxon>Sphingomonadales</taxon>
        <taxon>Erythrobacteraceae</taxon>
        <taxon>Qipengyuania</taxon>
    </lineage>
</organism>
<dbReference type="GO" id="GO:0006355">
    <property type="term" value="P:regulation of DNA-templated transcription"/>
    <property type="evidence" value="ECO:0007669"/>
    <property type="project" value="InterPro"/>
</dbReference>
<evidence type="ECO:0000256" key="6">
    <source>
        <dbReference type="PROSITE-ProRule" id="PRU01091"/>
    </source>
</evidence>
<feature type="DNA-binding region" description="OmpR/PhoB-type" evidence="6">
    <location>
        <begin position="112"/>
        <end position="210"/>
    </location>
</feature>
<dbReference type="InterPro" id="IPR039420">
    <property type="entry name" value="WalR-like"/>
</dbReference>
<proteinExistence type="predicted"/>
<gene>
    <name evidence="8" type="ORF">J121_2749</name>
</gene>
<dbReference type="GO" id="GO:0005829">
    <property type="term" value="C:cytosol"/>
    <property type="evidence" value="ECO:0007669"/>
    <property type="project" value="TreeGrafter"/>
</dbReference>
<dbReference type="SUPFAM" id="SSF46894">
    <property type="entry name" value="C-terminal effector domain of the bipartite response regulators"/>
    <property type="match status" value="1"/>
</dbReference>
<sequence length="222" mass="24415">MRGATFAWLSTSPAVPVRWDLGHAGWSMEHAPDAASVSAALPGVLDWRAASRLRDWHALAGRSRIVAVGVDSPRERARLLDAGLGDALSSHVAFVELGVRLARLRHGESSLPRSLRAGPVTLDLFHRDGRLDGRWLGLHPREFGLLWRLAEARGMPITRRQLLRDVWRIEHPPETNSLAVHVSRLRAKLAVSACSWLVETHPQGGYRLAARPAAIPCEAQCA</sequence>
<dbReference type="AlphaFoldDB" id="A0A0L1KFI0"/>
<evidence type="ECO:0000256" key="1">
    <source>
        <dbReference type="ARBA" id="ARBA00022553"/>
    </source>
</evidence>
<keyword evidence="4 6" id="KW-0238">DNA-binding</keyword>
<dbReference type="PANTHER" id="PTHR48111">
    <property type="entry name" value="REGULATOR OF RPOS"/>
    <property type="match status" value="1"/>
</dbReference>
<dbReference type="Proteomes" id="UP000037446">
    <property type="component" value="Unassembled WGS sequence"/>
</dbReference>
<reference evidence="8" key="1">
    <citation type="submission" date="2015-02" db="EMBL/GenBank/DDBJ databases">
        <authorList>
            <person name="Chooi Y.-H."/>
        </authorList>
    </citation>
    <scope>NUCLEOTIDE SEQUENCE [LARGE SCALE GENOMIC DNA]</scope>
    <source>
        <strain evidence="8">LAMA 915</strain>
    </source>
</reference>
<dbReference type="GO" id="GO:0032993">
    <property type="term" value="C:protein-DNA complex"/>
    <property type="evidence" value="ECO:0007669"/>
    <property type="project" value="TreeGrafter"/>
</dbReference>
<evidence type="ECO:0000259" key="7">
    <source>
        <dbReference type="PROSITE" id="PS51755"/>
    </source>
</evidence>
<dbReference type="CDD" id="cd00383">
    <property type="entry name" value="trans_reg_C"/>
    <property type="match status" value="1"/>
</dbReference>
<dbReference type="InterPro" id="IPR036388">
    <property type="entry name" value="WH-like_DNA-bd_sf"/>
</dbReference>
<evidence type="ECO:0000313" key="9">
    <source>
        <dbReference type="Proteomes" id="UP000037446"/>
    </source>
</evidence>
<dbReference type="STRING" id="1306953.J121_2749"/>
<evidence type="ECO:0000256" key="5">
    <source>
        <dbReference type="ARBA" id="ARBA00023163"/>
    </source>
</evidence>
<accession>A0A0L1KFI0</accession>
<evidence type="ECO:0000256" key="4">
    <source>
        <dbReference type="ARBA" id="ARBA00023125"/>
    </source>
</evidence>
<dbReference type="EMBL" id="JYNE01000019">
    <property type="protein sequence ID" value="KNH02820.1"/>
    <property type="molecule type" value="Genomic_DNA"/>
</dbReference>
<keyword evidence="3" id="KW-0805">Transcription regulation</keyword>
<dbReference type="GO" id="GO:0000156">
    <property type="term" value="F:phosphorelay response regulator activity"/>
    <property type="evidence" value="ECO:0007669"/>
    <property type="project" value="TreeGrafter"/>
</dbReference>
<dbReference type="Gene3D" id="1.10.10.10">
    <property type="entry name" value="Winged helix-like DNA-binding domain superfamily/Winged helix DNA-binding domain"/>
    <property type="match status" value="1"/>
</dbReference>
<dbReference type="PANTHER" id="PTHR48111:SF1">
    <property type="entry name" value="TWO-COMPONENT RESPONSE REGULATOR ORR33"/>
    <property type="match status" value="1"/>
</dbReference>
<dbReference type="GO" id="GO:0000976">
    <property type="term" value="F:transcription cis-regulatory region binding"/>
    <property type="evidence" value="ECO:0007669"/>
    <property type="project" value="TreeGrafter"/>
</dbReference>
<evidence type="ECO:0000256" key="3">
    <source>
        <dbReference type="ARBA" id="ARBA00023015"/>
    </source>
</evidence>
<dbReference type="PROSITE" id="PS51755">
    <property type="entry name" value="OMPR_PHOB"/>
    <property type="match status" value="1"/>
</dbReference>
<dbReference type="RefSeq" id="WP_050599687.1">
    <property type="nucleotide sequence ID" value="NZ_JYNE01000019.1"/>
</dbReference>
<keyword evidence="1" id="KW-0597">Phosphoprotein</keyword>
<name>A0A0L1KFI0_9SPHN</name>
<dbReference type="SMART" id="SM00862">
    <property type="entry name" value="Trans_reg_C"/>
    <property type="match status" value="1"/>
</dbReference>
<dbReference type="InterPro" id="IPR001867">
    <property type="entry name" value="OmpR/PhoB-type_DNA-bd"/>
</dbReference>
<evidence type="ECO:0000256" key="2">
    <source>
        <dbReference type="ARBA" id="ARBA00023012"/>
    </source>
</evidence>
<keyword evidence="2" id="KW-0902">Two-component regulatory system</keyword>
<dbReference type="InterPro" id="IPR016032">
    <property type="entry name" value="Sig_transdc_resp-reg_C-effctor"/>
</dbReference>